<evidence type="ECO:0000256" key="3">
    <source>
        <dbReference type="ARBA" id="ARBA00018569"/>
    </source>
</evidence>
<organism evidence="7 8">
    <name type="scientific">Micromonospora sonneratiae</name>
    <dbReference type="NCBI Taxonomy" id="1184706"/>
    <lineage>
        <taxon>Bacteria</taxon>
        <taxon>Bacillati</taxon>
        <taxon>Actinomycetota</taxon>
        <taxon>Actinomycetes</taxon>
        <taxon>Micromonosporales</taxon>
        <taxon>Micromonosporaceae</taxon>
        <taxon>Micromonospora</taxon>
    </lineage>
</organism>
<dbReference type="Pfam" id="PF01370">
    <property type="entry name" value="Epimerase"/>
    <property type="match status" value="1"/>
</dbReference>
<dbReference type="RefSeq" id="WP_377573820.1">
    <property type="nucleotide sequence ID" value="NZ_JBHTMP010000040.1"/>
</dbReference>
<protein>
    <recommendedName>
        <fullName evidence="3">UDP-glucose 4-epimerase</fullName>
    </recommendedName>
    <alternativeName>
        <fullName evidence="5">Galactowaldenase</fullName>
    </alternativeName>
    <alternativeName>
        <fullName evidence="4">UDP-galactose 4-epimerase</fullName>
    </alternativeName>
</protein>
<dbReference type="PANTHER" id="PTHR43725:SF53">
    <property type="entry name" value="UDP-ARABINOSE 4-EPIMERASE 1"/>
    <property type="match status" value="1"/>
</dbReference>
<feature type="domain" description="NAD-dependent epimerase/dehydratase" evidence="6">
    <location>
        <begin position="19"/>
        <end position="82"/>
    </location>
</feature>
<evidence type="ECO:0000256" key="4">
    <source>
        <dbReference type="ARBA" id="ARBA00031367"/>
    </source>
</evidence>
<sequence>MLGRREDFCSCVAGAVDRVGDTDPARIIPNIFRAITGQLDHVTLNGDGSAVRDFVHVADVASGIRLALSACTPGSSQTVNLGSGIGTSMAEVVATAERVTWHPVTVRRMPPKPEPPRLVADITRARGDLGWQLARSELAQAACVGKDRTPCKSVAKATEVRILYRSSGAETAL</sequence>
<evidence type="ECO:0000256" key="1">
    <source>
        <dbReference type="ARBA" id="ARBA00004947"/>
    </source>
</evidence>
<reference evidence="8" key="1">
    <citation type="journal article" date="2019" name="Int. J. Syst. Evol. Microbiol.">
        <title>The Global Catalogue of Microorganisms (GCM) 10K type strain sequencing project: providing services to taxonomists for standard genome sequencing and annotation.</title>
        <authorList>
            <consortium name="The Broad Institute Genomics Platform"/>
            <consortium name="The Broad Institute Genome Sequencing Center for Infectious Disease"/>
            <person name="Wu L."/>
            <person name="Ma J."/>
        </authorList>
    </citation>
    <scope>NUCLEOTIDE SEQUENCE [LARGE SCALE GENOMIC DNA]</scope>
    <source>
        <strain evidence="8">JCM 31037</strain>
    </source>
</reference>
<evidence type="ECO:0000256" key="2">
    <source>
        <dbReference type="ARBA" id="ARBA00007637"/>
    </source>
</evidence>
<keyword evidence="8" id="KW-1185">Reference proteome</keyword>
<dbReference type="InterPro" id="IPR001509">
    <property type="entry name" value="Epimerase_deHydtase"/>
</dbReference>
<evidence type="ECO:0000313" key="8">
    <source>
        <dbReference type="Proteomes" id="UP001597260"/>
    </source>
</evidence>
<evidence type="ECO:0000259" key="6">
    <source>
        <dbReference type="Pfam" id="PF01370"/>
    </source>
</evidence>
<proteinExistence type="inferred from homology"/>
<evidence type="ECO:0000313" key="7">
    <source>
        <dbReference type="EMBL" id="MFD1323964.1"/>
    </source>
</evidence>
<dbReference type="EMBL" id="JBHTMP010000040">
    <property type="protein sequence ID" value="MFD1323964.1"/>
    <property type="molecule type" value="Genomic_DNA"/>
</dbReference>
<dbReference type="InterPro" id="IPR036291">
    <property type="entry name" value="NAD(P)-bd_dom_sf"/>
</dbReference>
<comment type="pathway">
    <text evidence="1">Carbohydrate metabolism; galactose metabolism.</text>
</comment>
<comment type="caution">
    <text evidence="7">The sequence shown here is derived from an EMBL/GenBank/DDBJ whole genome shotgun (WGS) entry which is preliminary data.</text>
</comment>
<accession>A0ABW3YHM1</accession>
<comment type="similarity">
    <text evidence="2">Belongs to the NAD(P)-dependent epimerase/dehydratase family.</text>
</comment>
<dbReference type="Proteomes" id="UP001597260">
    <property type="component" value="Unassembled WGS sequence"/>
</dbReference>
<gene>
    <name evidence="7" type="ORF">ACFQ4H_23025</name>
</gene>
<dbReference type="SUPFAM" id="SSF51735">
    <property type="entry name" value="NAD(P)-binding Rossmann-fold domains"/>
    <property type="match status" value="1"/>
</dbReference>
<dbReference type="Gene3D" id="3.90.25.10">
    <property type="entry name" value="UDP-galactose 4-epimerase, domain 1"/>
    <property type="match status" value="1"/>
</dbReference>
<dbReference type="Gene3D" id="3.40.50.720">
    <property type="entry name" value="NAD(P)-binding Rossmann-like Domain"/>
    <property type="match status" value="1"/>
</dbReference>
<name>A0ABW3YHM1_9ACTN</name>
<evidence type="ECO:0000256" key="5">
    <source>
        <dbReference type="ARBA" id="ARBA00033067"/>
    </source>
</evidence>
<dbReference type="PANTHER" id="PTHR43725">
    <property type="entry name" value="UDP-GLUCOSE 4-EPIMERASE"/>
    <property type="match status" value="1"/>
</dbReference>